<accession>A0ABN9QJG3</accession>
<keyword evidence="2" id="KW-1185">Reference proteome</keyword>
<sequence>EHGSFIAKGMVYQSDRFHNFTVIKGLKAHGLLIDPGASRGLIGTDTFADIVAQILRPRRLEKFVKWKPSINKFTGITADPQKSLSLVSFPIGLQGIKNATFAADNEKQQLGRAAQRQLPPSNTMDFYSYQQYSQNAP</sequence>
<feature type="non-terminal residue" evidence="1">
    <location>
        <position position="137"/>
    </location>
</feature>
<feature type="non-terminal residue" evidence="1">
    <location>
        <position position="1"/>
    </location>
</feature>
<evidence type="ECO:0000313" key="2">
    <source>
        <dbReference type="Proteomes" id="UP001189429"/>
    </source>
</evidence>
<proteinExistence type="predicted"/>
<dbReference type="Proteomes" id="UP001189429">
    <property type="component" value="Unassembled WGS sequence"/>
</dbReference>
<name>A0ABN9QJG3_9DINO</name>
<comment type="caution">
    <text evidence="1">The sequence shown here is derived from an EMBL/GenBank/DDBJ whole genome shotgun (WGS) entry which is preliminary data.</text>
</comment>
<gene>
    <name evidence="1" type="ORF">PCOR1329_LOCUS10877</name>
</gene>
<evidence type="ECO:0000313" key="1">
    <source>
        <dbReference type="EMBL" id="CAK0803910.1"/>
    </source>
</evidence>
<dbReference type="EMBL" id="CAUYUJ010003110">
    <property type="protein sequence ID" value="CAK0803910.1"/>
    <property type="molecule type" value="Genomic_DNA"/>
</dbReference>
<reference evidence="1" key="1">
    <citation type="submission" date="2023-10" db="EMBL/GenBank/DDBJ databases">
        <authorList>
            <person name="Chen Y."/>
            <person name="Shah S."/>
            <person name="Dougan E. K."/>
            <person name="Thang M."/>
            <person name="Chan C."/>
        </authorList>
    </citation>
    <scope>NUCLEOTIDE SEQUENCE [LARGE SCALE GENOMIC DNA]</scope>
</reference>
<protein>
    <submittedName>
        <fullName evidence="1">Uncharacterized protein</fullName>
    </submittedName>
</protein>
<organism evidence="1 2">
    <name type="scientific">Prorocentrum cordatum</name>
    <dbReference type="NCBI Taxonomy" id="2364126"/>
    <lineage>
        <taxon>Eukaryota</taxon>
        <taxon>Sar</taxon>
        <taxon>Alveolata</taxon>
        <taxon>Dinophyceae</taxon>
        <taxon>Prorocentrales</taxon>
        <taxon>Prorocentraceae</taxon>
        <taxon>Prorocentrum</taxon>
    </lineage>
</organism>